<feature type="domain" description="Pentatricopeptide repeat-containing protein-mitochondrial" evidence="4">
    <location>
        <begin position="314"/>
        <end position="445"/>
    </location>
</feature>
<keyword evidence="6" id="KW-1185">Reference proteome</keyword>
<organism evidence="5 6">
    <name type="scientific">Hymenoscyphus albidus</name>
    <dbReference type="NCBI Taxonomy" id="595503"/>
    <lineage>
        <taxon>Eukaryota</taxon>
        <taxon>Fungi</taxon>
        <taxon>Dikarya</taxon>
        <taxon>Ascomycota</taxon>
        <taxon>Pezizomycotina</taxon>
        <taxon>Leotiomycetes</taxon>
        <taxon>Helotiales</taxon>
        <taxon>Helotiaceae</taxon>
        <taxon>Hymenoscyphus</taxon>
    </lineage>
</organism>
<proteinExistence type="predicted"/>
<sequence length="618" mass="70947">MPPLRIPIDGLWRCLCPSIDAISLQPFSTRPFSFSSQVCARRSKYQCHEKRVVRPRSFHNSPLNLEENDTNRLTHAGKRRVRVISNFTPDQYQHVPLSRLYDQLQRMRNTEGGYQMILDIVEHLIAVRGEQPTTLHYEALIYANADAEQGSVEAVKDLLRAMNEEGIGRSSSVYHSVLQVLAIHPDYLLRNEMLQEMKERWFGLSPDGWHNLVAGLLRDRQYEMAMDKLDQMHSDEIPVQAWLYDIFLYKLCHAGELDEALQLLIYRFQKHHQFGTICWTNLAELFMQVFFLLYEGTKYIWNLRVSSSYLNPSDGICANVLNLAARYADPILATAAVKRLSSRRTVLSSFHFEALLAAYTGAEDLTTAFRILNIMEKAKIKPESASTRPIYTYLSQSPTRPKQAWYVIQDLFTQGHPIHVAAVNVIIEGAIANDNFEEAMGYYKELHKICATGPSTETFNLLFQGAEKCENMKSTAMFLVAEMIAAGVKADFLTYDRLILICLKEDDYEDAFRYLDEMIEVGKDKFENGQKGWWMRRGTAGLMVRRCAEKGDERAKLILDQISMRLYRGQMASKRWLDAMYDLVEQKLARKEESVEEGSAKGDVPQGEERYMGGKSEV</sequence>
<reference evidence="5" key="1">
    <citation type="submission" date="2021-07" db="EMBL/GenBank/DDBJ databases">
        <authorList>
            <person name="Durling M."/>
        </authorList>
    </citation>
    <scope>NUCLEOTIDE SEQUENCE</scope>
</reference>
<evidence type="ECO:0000256" key="2">
    <source>
        <dbReference type="PROSITE-ProRule" id="PRU00708"/>
    </source>
</evidence>
<dbReference type="Gene3D" id="1.25.40.10">
    <property type="entry name" value="Tetratricopeptide repeat domain"/>
    <property type="match status" value="2"/>
</dbReference>
<dbReference type="Proteomes" id="UP000701801">
    <property type="component" value="Unassembled WGS sequence"/>
</dbReference>
<dbReference type="GO" id="GO:0005739">
    <property type="term" value="C:mitochondrion"/>
    <property type="evidence" value="ECO:0007669"/>
    <property type="project" value="TreeGrafter"/>
</dbReference>
<dbReference type="GO" id="GO:0006396">
    <property type="term" value="P:RNA processing"/>
    <property type="evidence" value="ECO:0007669"/>
    <property type="project" value="TreeGrafter"/>
</dbReference>
<feature type="region of interest" description="Disordered" evidence="3">
    <location>
        <begin position="590"/>
        <end position="618"/>
    </location>
</feature>
<dbReference type="GO" id="GO:0007005">
    <property type="term" value="P:mitochondrion organization"/>
    <property type="evidence" value="ECO:0007669"/>
    <property type="project" value="TreeGrafter"/>
</dbReference>
<comment type="caution">
    <text evidence="5">The sequence shown here is derived from an EMBL/GenBank/DDBJ whole genome shotgun (WGS) entry which is preliminary data.</text>
</comment>
<evidence type="ECO:0000256" key="1">
    <source>
        <dbReference type="ARBA" id="ARBA00022737"/>
    </source>
</evidence>
<evidence type="ECO:0000256" key="3">
    <source>
        <dbReference type="SAM" id="MobiDB-lite"/>
    </source>
</evidence>
<dbReference type="EMBL" id="CAJVRM010000591">
    <property type="protein sequence ID" value="CAG8982300.1"/>
    <property type="molecule type" value="Genomic_DNA"/>
</dbReference>
<keyword evidence="1" id="KW-0677">Repeat</keyword>
<dbReference type="InterPro" id="IPR002885">
    <property type="entry name" value="PPR_rpt"/>
</dbReference>
<accession>A0A9N9M093</accession>
<evidence type="ECO:0000313" key="6">
    <source>
        <dbReference type="Proteomes" id="UP000701801"/>
    </source>
</evidence>
<dbReference type="Pfam" id="PF23276">
    <property type="entry name" value="TPR_24"/>
    <property type="match status" value="1"/>
</dbReference>
<dbReference type="Pfam" id="PF01535">
    <property type="entry name" value="PPR"/>
    <property type="match status" value="1"/>
</dbReference>
<dbReference type="PANTHER" id="PTHR47934">
    <property type="entry name" value="PENTATRICOPEPTIDE REPEAT-CONTAINING PROTEIN PET309, MITOCHONDRIAL"/>
    <property type="match status" value="1"/>
</dbReference>
<dbReference type="InterPro" id="IPR011990">
    <property type="entry name" value="TPR-like_helical_dom_sf"/>
</dbReference>
<gene>
    <name evidence="5" type="ORF">HYALB_00014027</name>
</gene>
<feature type="repeat" description="PPR" evidence="2">
    <location>
        <begin position="491"/>
        <end position="525"/>
    </location>
</feature>
<dbReference type="PROSITE" id="PS51375">
    <property type="entry name" value="PPR"/>
    <property type="match status" value="1"/>
</dbReference>
<name>A0A9N9M093_9HELO</name>
<evidence type="ECO:0000313" key="5">
    <source>
        <dbReference type="EMBL" id="CAG8982300.1"/>
    </source>
</evidence>
<dbReference type="OrthoDB" id="747253at2759"/>
<feature type="compositionally biased region" description="Basic and acidic residues" evidence="3">
    <location>
        <begin position="607"/>
        <end position="618"/>
    </location>
</feature>
<dbReference type="GO" id="GO:0003729">
    <property type="term" value="F:mRNA binding"/>
    <property type="evidence" value="ECO:0007669"/>
    <property type="project" value="TreeGrafter"/>
</dbReference>
<dbReference type="InterPro" id="IPR057027">
    <property type="entry name" value="TPR_mt"/>
</dbReference>
<evidence type="ECO:0000259" key="4">
    <source>
        <dbReference type="Pfam" id="PF23276"/>
    </source>
</evidence>
<dbReference type="InterPro" id="IPR051114">
    <property type="entry name" value="Mito_RNA_Proc_CCM1"/>
</dbReference>
<dbReference type="PANTHER" id="PTHR47934:SF6">
    <property type="entry name" value="MITOCHONDRIAL GROUP I INTRON SPLICING FACTOR CCM1-RELATED"/>
    <property type="match status" value="1"/>
</dbReference>
<protein>
    <recommendedName>
        <fullName evidence="4">Pentatricopeptide repeat-containing protein-mitochondrial domain-containing protein</fullName>
    </recommendedName>
</protein>
<dbReference type="AlphaFoldDB" id="A0A9N9M093"/>